<feature type="compositionally biased region" description="Low complexity" evidence="1">
    <location>
        <begin position="338"/>
        <end position="349"/>
    </location>
</feature>
<evidence type="ECO:0000313" key="4">
    <source>
        <dbReference type="Proteomes" id="UP001383192"/>
    </source>
</evidence>
<feature type="region of interest" description="Disordered" evidence="1">
    <location>
        <begin position="325"/>
        <end position="384"/>
    </location>
</feature>
<comment type="caution">
    <text evidence="3">The sequence shown here is derived from an EMBL/GenBank/DDBJ whole genome shotgun (WGS) entry which is preliminary data.</text>
</comment>
<dbReference type="Pfam" id="PF17667">
    <property type="entry name" value="Pkinase_fungal"/>
    <property type="match status" value="2"/>
</dbReference>
<evidence type="ECO:0000256" key="1">
    <source>
        <dbReference type="SAM" id="MobiDB-lite"/>
    </source>
</evidence>
<accession>A0AAW0CAB8</accession>
<dbReference type="Proteomes" id="UP001383192">
    <property type="component" value="Unassembled WGS sequence"/>
</dbReference>
<proteinExistence type="predicted"/>
<dbReference type="AlphaFoldDB" id="A0AAW0CAB8"/>
<feature type="region of interest" description="Disordered" evidence="1">
    <location>
        <begin position="1"/>
        <end position="127"/>
    </location>
</feature>
<organism evidence="3 4">
    <name type="scientific">Paramarasmius palmivorus</name>
    <dbReference type="NCBI Taxonomy" id="297713"/>
    <lineage>
        <taxon>Eukaryota</taxon>
        <taxon>Fungi</taxon>
        <taxon>Dikarya</taxon>
        <taxon>Basidiomycota</taxon>
        <taxon>Agaricomycotina</taxon>
        <taxon>Agaricomycetes</taxon>
        <taxon>Agaricomycetidae</taxon>
        <taxon>Agaricales</taxon>
        <taxon>Marasmiineae</taxon>
        <taxon>Marasmiaceae</taxon>
        <taxon>Paramarasmius</taxon>
    </lineage>
</organism>
<feature type="domain" description="Fungal-type protein kinase" evidence="2">
    <location>
        <begin position="609"/>
        <end position="743"/>
    </location>
</feature>
<feature type="compositionally biased region" description="Basic and acidic residues" evidence="1">
    <location>
        <begin position="368"/>
        <end position="379"/>
    </location>
</feature>
<dbReference type="PANTHER" id="PTHR38248:SF2">
    <property type="entry name" value="FUNK1 11"/>
    <property type="match status" value="1"/>
</dbReference>
<dbReference type="EMBL" id="JAYKXP010000050">
    <property type="protein sequence ID" value="KAK7036642.1"/>
    <property type="molecule type" value="Genomic_DNA"/>
</dbReference>
<keyword evidence="4" id="KW-1185">Reference proteome</keyword>
<feature type="compositionally biased region" description="Polar residues" evidence="1">
    <location>
        <begin position="33"/>
        <end position="50"/>
    </location>
</feature>
<feature type="domain" description="Fungal-type protein kinase" evidence="2">
    <location>
        <begin position="405"/>
        <end position="584"/>
    </location>
</feature>
<feature type="compositionally biased region" description="Polar residues" evidence="1">
    <location>
        <begin position="1"/>
        <end position="12"/>
    </location>
</feature>
<sequence length="863" mass="96700">MASSNEAENPNPSRFDFQYSPHSPVPRFHDQQRSSTPTAFDNSASSSGTNFEGYGTRNSHDKPIIPPPSHTDIPMTPARPKRTISHPANALLSRSDASFEPGDGSHEASVSNTPYGKGSVDHVDHEKQPRHQDYKPFLIVDVQNEKIVQLDPYLTHVLKTDSITPEDQSALDDIASSPGFQALLGAYTKKMAHEPERYPPFIDLFNTVIQQMKARGLTANSEDIALCIADPVAIRGSRSDRKPDAIGVKAKTLYVRTEQGNAAYEKLKKGKKNGKEKELAIDYDEVYQAARQPPSANSRFIYMWDDILFFIELKMLLKEIKKLAPQPQPQPKPKGKKPSLLQQSSQGVRRSSRLAVQQRPAQSTSVSESRDPGPSRSVDDPLSVASSAAKRSHDVLDAADDSAQVSAKRRKHNESTSDWRLQCASYALEMFNRGAVRTHVIGTLIVDDALQLFLYTRSGSCRTSKFSFVQNPRTFLRILLAFSRMSLADWGIIPQIQPARLVEPSLALGPHIIDHWIFSKQTFVLNGIEYVLEEVYVFPRGLVSRGTWIIRATFKRQSTAIRAVVKVSTPPAPRPTEWSVVDRAVTTANADQQHAWVVNHLPKIYDRGDFDLDLFLSLFEVEKRALRFLVVEELSPITELTDPNEMALVFKDTIEAHQWLVLYPRIMHRDISVNNLMYRRIDGKVYGVLNDFDLACFIDEHSMPTSRQRTGTKPFIAIHLLDFVSSPDGGDKHYVRYDLESFLERKSAIHHTKIGREVNGSKPDRRRVTGSIIRMDTHYGDVQVAAVYAGSPDDSVRRTTDTATYKDAASESQLLGTPELTHPDGRPFEYATLGGHVTYESFLSVFDRVVPGRRSVSPSPSSD</sequence>
<reference evidence="3 4" key="1">
    <citation type="submission" date="2024-01" db="EMBL/GenBank/DDBJ databases">
        <title>A draft genome for a cacao thread blight-causing isolate of Paramarasmius palmivorus.</title>
        <authorList>
            <person name="Baruah I.K."/>
            <person name="Bukari Y."/>
            <person name="Amoako-Attah I."/>
            <person name="Meinhardt L.W."/>
            <person name="Bailey B.A."/>
            <person name="Cohen S.P."/>
        </authorList>
    </citation>
    <scope>NUCLEOTIDE SEQUENCE [LARGE SCALE GENOMIC DNA]</scope>
    <source>
        <strain evidence="3 4">GH-12</strain>
    </source>
</reference>
<evidence type="ECO:0000313" key="3">
    <source>
        <dbReference type="EMBL" id="KAK7036642.1"/>
    </source>
</evidence>
<dbReference type="SUPFAM" id="SSF56112">
    <property type="entry name" value="Protein kinase-like (PK-like)"/>
    <property type="match status" value="1"/>
</dbReference>
<dbReference type="InterPro" id="IPR040976">
    <property type="entry name" value="Pkinase_fungal"/>
</dbReference>
<gene>
    <name evidence="3" type="ORF">VNI00_011575</name>
</gene>
<dbReference type="InterPro" id="IPR011009">
    <property type="entry name" value="Kinase-like_dom_sf"/>
</dbReference>
<dbReference type="Gene3D" id="1.10.510.10">
    <property type="entry name" value="Transferase(Phosphotransferase) domain 1"/>
    <property type="match status" value="1"/>
</dbReference>
<evidence type="ECO:0000259" key="2">
    <source>
        <dbReference type="Pfam" id="PF17667"/>
    </source>
</evidence>
<name>A0AAW0CAB8_9AGAR</name>
<protein>
    <recommendedName>
        <fullName evidence="2">Fungal-type protein kinase domain-containing protein</fullName>
    </recommendedName>
</protein>
<dbReference type="PANTHER" id="PTHR38248">
    <property type="entry name" value="FUNK1 6"/>
    <property type="match status" value="1"/>
</dbReference>